<dbReference type="GeneID" id="26633220"/>
<dbReference type="EMBL" id="KT224359">
    <property type="protein sequence ID" value="ALA13009.1"/>
    <property type="molecule type" value="Genomic_DNA"/>
</dbReference>
<evidence type="ECO:0000313" key="2">
    <source>
        <dbReference type="Proteomes" id="UP000204602"/>
    </source>
</evidence>
<evidence type="ECO:0000313" key="1">
    <source>
        <dbReference type="EMBL" id="ALA13009.1"/>
    </source>
</evidence>
<dbReference type="KEGG" id="vg:26633220"/>
<name>A0A0K2CZN9_9CAUD</name>
<protein>
    <submittedName>
        <fullName evidence="1">Uncharacterized protein</fullName>
    </submittedName>
</protein>
<organism evidence="1 2">
    <name type="scientific">Bacillus phage TsarBomba</name>
    <dbReference type="NCBI Taxonomy" id="1690456"/>
    <lineage>
        <taxon>Viruses</taxon>
        <taxon>Duplodnaviria</taxon>
        <taxon>Heunggongvirae</taxon>
        <taxon>Uroviricota</taxon>
        <taxon>Caudoviricetes</taxon>
        <taxon>Herelleviridae</taxon>
        <taxon>Bastillevirinae</taxon>
        <taxon>Tsarbombavirus</taxon>
        <taxon>Tsarbombavirus tsarbomba</taxon>
    </lineage>
</organism>
<gene>
    <name evidence="1" type="ORF">TSARBOMBA_122</name>
</gene>
<reference evidence="1 2" key="1">
    <citation type="journal article" date="2015" name="Genome Announc.">
        <title>Complete Genome Sequence of Bacillus cereus Group Phage TsarBomba.</title>
        <authorList>
            <person name="Erill I."/>
            <person name="Caruso S.M."/>
        </authorList>
    </citation>
    <scope>NUCLEOTIDE SEQUENCE [LARGE SCALE GENOMIC DNA]</scope>
</reference>
<dbReference type="RefSeq" id="YP_009206937.1">
    <property type="nucleotide sequence ID" value="NC_028890.1"/>
</dbReference>
<accession>A0A0K2CZN9</accession>
<dbReference type="Proteomes" id="UP000204602">
    <property type="component" value="Segment"/>
</dbReference>
<sequence>MHIIQVYAGLSPKPSVVIDVHSHKPLTFETQEGAYKHAESLRKHSSIGVWFKVVPYEEEK</sequence>
<proteinExistence type="predicted"/>
<keyword evidence="2" id="KW-1185">Reference proteome</keyword>